<feature type="region of interest" description="Disordered" evidence="15">
    <location>
        <begin position="167"/>
        <end position="186"/>
    </location>
</feature>
<feature type="coiled-coil region" evidence="14">
    <location>
        <begin position="325"/>
        <end position="431"/>
    </location>
</feature>
<gene>
    <name evidence="17" type="ORF">PECUL_23A020910</name>
</gene>
<evidence type="ECO:0000256" key="12">
    <source>
        <dbReference type="PROSITE-ProRule" id="PRU01142"/>
    </source>
</evidence>
<comment type="subcellular location">
    <subcellularLocation>
        <location evidence="13">Cytoplasm</location>
        <location evidence="13">Perinuclear region</location>
    </subcellularLocation>
    <subcellularLocation>
        <location evidence="13">Golgi apparatus</location>
    </subcellularLocation>
    <subcellularLocation>
        <location evidence="2 13">Golgi apparatus</location>
        <location evidence="2 13">trans-Golgi network</location>
    </subcellularLocation>
    <subcellularLocation>
        <location evidence="1 13">Cytoplasmic vesicle</location>
        <location evidence="1 13">Autophagosome</location>
    </subcellularLocation>
    <subcellularLocation>
        <location evidence="13">Cytoplasmic vesicle</location>
    </subcellularLocation>
    <subcellularLocation>
        <location evidence="13">Recycling endosome</location>
    </subcellularLocation>
</comment>
<feature type="coiled-coil region" evidence="14">
    <location>
        <begin position="208"/>
        <end position="293"/>
    </location>
</feature>
<dbReference type="Gene3D" id="1.20.5.990">
    <property type="entry name" value="Nemo cc2-lz domain - 1d5 darpin complex"/>
    <property type="match status" value="2"/>
</dbReference>
<sequence length="728" mass="82951">MSNPVSNHGLINGNPNVSHLAPGIKNDAEMLDQIKQLLIENNNLKETMKKKNQEMKERLEDLLKREKLREQGLSETGILEAKQRLFDLSNENELLRKEIETLKKKKGEASGCPACDTANENIKQMNTQLLRLQAEKADLLGIISELQVKLSSCASEDSFVEIRIAEKDTSSGQTENKTKNGEEHHEIVSYSRPIDEEHGGLESEELAVSKLLHSLREETQKVETLEKELLLVNERVANLEKKASDLSDKETQTEIEQEQEKECESVLMLSSEVDILKQKVKSLNKELQDTSGKLTEAEQFKNKLQDKCISLDKKLLENEVDLEEKQKLTYSVQKLELQVESMQSEIRMEQSKTQAEKNRLSSLQESHDTLKNEYEELKKIESESVSKVQYNDLVQKLDTCEKALAKKQFQIDELNKTIDKHKEEVETIELLRAQDRAYQKIEDCIMSQVIPNHVLRVGQTVSLASKDESDPFRQGVHPMCISMNNKCSYFTTERYTGQVTTQVNGHVLPNAAVYGEKNHVHGTNFRVAEKGSHRSSLPEQNRVPGGMIRNNYVAQQSTNTEVCDEGDPISPSLDISIDHLNQLILQLDPTFQPLPIKTEQFYNSSKQFSSSSQVSSSYKPEISKMSSSPDFHAEREARQNIHQEKEQLATQLTYMMQENENLKDQIKNRQSIEQLQQRHGSSSESPHLVPRGAENIEQHRLPVHTCPKCNLTVPDMDTLQIHVMDCIT</sequence>
<evidence type="ECO:0000256" key="8">
    <source>
        <dbReference type="ARBA" id="ARBA00022833"/>
    </source>
</evidence>
<evidence type="ECO:0000256" key="14">
    <source>
        <dbReference type="SAM" id="Coils"/>
    </source>
</evidence>
<evidence type="ECO:0000256" key="15">
    <source>
        <dbReference type="SAM" id="MobiDB-lite"/>
    </source>
</evidence>
<feature type="region of interest" description="Disordered" evidence="15">
    <location>
        <begin position="604"/>
        <end position="639"/>
    </location>
</feature>
<dbReference type="InterPro" id="IPR021063">
    <property type="entry name" value="NEMO_N"/>
</dbReference>
<dbReference type="PANTHER" id="PTHR31553">
    <property type="entry name" value="NF-KAPPA-B ESSENTIAL MODULATOR"/>
    <property type="match status" value="1"/>
</dbReference>
<dbReference type="GO" id="GO:0005794">
    <property type="term" value="C:Golgi apparatus"/>
    <property type="evidence" value="ECO:0007669"/>
    <property type="project" value="UniProtKB-SubCell"/>
</dbReference>
<evidence type="ECO:0000256" key="1">
    <source>
        <dbReference type="ARBA" id="ARBA00004419"/>
    </source>
</evidence>
<dbReference type="GO" id="GO:0005776">
    <property type="term" value="C:autophagosome"/>
    <property type="evidence" value="ECO:0007669"/>
    <property type="project" value="UniProtKB-SubCell"/>
</dbReference>
<keyword evidence="5 13" id="KW-0479">Metal-binding</keyword>
<keyword evidence="9 13" id="KW-0333">Golgi apparatus</keyword>
<keyword evidence="4 13" id="KW-0963">Cytoplasm</keyword>
<keyword evidence="8 13" id="KW-0862">Zinc</keyword>
<evidence type="ECO:0000256" key="2">
    <source>
        <dbReference type="ARBA" id="ARBA00004601"/>
    </source>
</evidence>
<dbReference type="GO" id="GO:0090161">
    <property type="term" value="P:Golgi ribbon formation"/>
    <property type="evidence" value="ECO:0007669"/>
    <property type="project" value="TreeGrafter"/>
</dbReference>
<evidence type="ECO:0000256" key="4">
    <source>
        <dbReference type="ARBA" id="ARBA00022490"/>
    </source>
</evidence>
<name>A0AAD1RPH9_PELCU</name>
<keyword evidence="11 13" id="KW-0968">Cytoplasmic vesicle</keyword>
<dbReference type="GO" id="GO:0055037">
    <property type="term" value="C:recycling endosome"/>
    <property type="evidence" value="ECO:0007669"/>
    <property type="project" value="UniProtKB-SubCell"/>
</dbReference>
<evidence type="ECO:0000313" key="18">
    <source>
        <dbReference type="Proteomes" id="UP001295444"/>
    </source>
</evidence>
<protein>
    <recommendedName>
        <fullName evidence="3 13">Optineurin</fullName>
    </recommendedName>
</protein>
<evidence type="ECO:0000259" key="16">
    <source>
        <dbReference type="PROSITE" id="PS51801"/>
    </source>
</evidence>
<feature type="coiled-coil region" evidence="14">
    <location>
        <begin position="645"/>
        <end position="675"/>
    </location>
</feature>
<dbReference type="GO" id="GO:0048471">
    <property type="term" value="C:perinuclear region of cytoplasm"/>
    <property type="evidence" value="ECO:0007669"/>
    <property type="project" value="UniProtKB-SubCell"/>
</dbReference>
<feature type="compositionally biased region" description="Basic and acidic residues" evidence="15">
    <location>
        <begin position="176"/>
        <end position="186"/>
    </location>
</feature>
<dbReference type="Pfam" id="PF18414">
    <property type="entry name" value="zf_C2H2_10"/>
    <property type="match status" value="1"/>
</dbReference>
<dbReference type="Proteomes" id="UP001295444">
    <property type="component" value="Chromosome 03"/>
</dbReference>
<keyword evidence="7 12" id="KW-0863">Zinc-finger</keyword>
<dbReference type="InterPro" id="IPR034735">
    <property type="entry name" value="NEMO_ZF"/>
</dbReference>
<dbReference type="GO" id="GO:0043122">
    <property type="term" value="P:regulation of canonical NF-kappaB signal transduction"/>
    <property type="evidence" value="ECO:0007669"/>
    <property type="project" value="TreeGrafter"/>
</dbReference>
<evidence type="ECO:0000256" key="11">
    <source>
        <dbReference type="ARBA" id="ARBA00023329"/>
    </source>
</evidence>
<feature type="coiled-coil region" evidence="14">
    <location>
        <begin position="34"/>
        <end position="135"/>
    </location>
</feature>
<feature type="domain" description="CCHC NOA-type" evidence="16">
    <location>
        <begin position="698"/>
        <end position="728"/>
    </location>
</feature>
<accession>A0AAD1RPH9</accession>
<dbReference type="PANTHER" id="PTHR31553:SF2">
    <property type="entry name" value="OPTINEURIN"/>
    <property type="match status" value="1"/>
</dbReference>
<dbReference type="Pfam" id="PF11577">
    <property type="entry name" value="NEMO"/>
    <property type="match status" value="1"/>
</dbReference>
<dbReference type="Pfam" id="PF16516">
    <property type="entry name" value="CC2-LZ"/>
    <property type="match status" value="2"/>
</dbReference>
<organism evidence="17 18">
    <name type="scientific">Pelobates cultripes</name>
    <name type="common">Western spadefoot toad</name>
    <dbReference type="NCBI Taxonomy" id="61616"/>
    <lineage>
        <taxon>Eukaryota</taxon>
        <taxon>Metazoa</taxon>
        <taxon>Chordata</taxon>
        <taxon>Craniata</taxon>
        <taxon>Vertebrata</taxon>
        <taxon>Euteleostomi</taxon>
        <taxon>Amphibia</taxon>
        <taxon>Batrachia</taxon>
        <taxon>Anura</taxon>
        <taxon>Pelobatoidea</taxon>
        <taxon>Pelobatidae</taxon>
        <taxon>Pelobates</taxon>
    </lineage>
</organism>
<dbReference type="PROSITE" id="PS51801">
    <property type="entry name" value="ZF_CCHC_NOA"/>
    <property type="match status" value="1"/>
</dbReference>
<evidence type="ECO:0000256" key="10">
    <source>
        <dbReference type="ARBA" id="ARBA00023054"/>
    </source>
</evidence>
<dbReference type="InterPro" id="IPR051301">
    <property type="entry name" value="Optineurin/NFkB_EssMod"/>
</dbReference>
<keyword evidence="18" id="KW-1185">Reference proteome</keyword>
<dbReference type="Gene3D" id="1.20.5.390">
    <property type="entry name" value="L1 transposable element, trimerization domain"/>
    <property type="match status" value="2"/>
</dbReference>
<dbReference type="InterPro" id="IPR032419">
    <property type="entry name" value="CC2-LZ_dom"/>
</dbReference>
<dbReference type="GO" id="GO:0070530">
    <property type="term" value="F:K63-linked polyubiquitin modification-dependent protein binding"/>
    <property type="evidence" value="ECO:0007669"/>
    <property type="project" value="InterPro"/>
</dbReference>
<reference evidence="17" key="1">
    <citation type="submission" date="2022-03" db="EMBL/GenBank/DDBJ databases">
        <authorList>
            <person name="Alioto T."/>
            <person name="Alioto T."/>
            <person name="Gomez Garrido J."/>
        </authorList>
    </citation>
    <scope>NUCLEOTIDE SEQUENCE</scope>
</reference>
<evidence type="ECO:0000256" key="5">
    <source>
        <dbReference type="ARBA" id="ARBA00022723"/>
    </source>
</evidence>
<dbReference type="AlphaFoldDB" id="A0AAD1RPH9"/>
<proteinExistence type="predicted"/>
<evidence type="ECO:0000256" key="7">
    <source>
        <dbReference type="ARBA" id="ARBA00022771"/>
    </source>
</evidence>
<dbReference type="GO" id="GO:0005634">
    <property type="term" value="C:nucleus"/>
    <property type="evidence" value="ECO:0007669"/>
    <property type="project" value="TreeGrafter"/>
</dbReference>
<evidence type="ECO:0000256" key="3">
    <source>
        <dbReference type="ARBA" id="ARBA00018548"/>
    </source>
</evidence>
<comment type="function">
    <text evidence="13">May act by regulating membrane trafficking and cellular morphogenesis.</text>
</comment>
<keyword evidence="6 13" id="KW-0967">Endosome</keyword>
<evidence type="ECO:0000256" key="6">
    <source>
        <dbReference type="ARBA" id="ARBA00022753"/>
    </source>
</evidence>
<dbReference type="GO" id="GO:0008270">
    <property type="term" value="F:zinc ion binding"/>
    <property type="evidence" value="ECO:0007669"/>
    <property type="project" value="UniProtKB-KW"/>
</dbReference>
<dbReference type="EMBL" id="OW240914">
    <property type="protein sequence ID" value="CAH2275617.1"/>
    <property type="molecule type" value="Genomic_DNA"/>
</dbReference>
<keyword evidence="10 14" id="KW-0175">Coiled coil</keyword>
<evidence type="ECO:0000256" key="9">
    <source>
        <dbReference type="ARBA" id="ARBA00023034"/>
    </source>
</evidence>
<evidence type="ECO:0000313" key="17">
    <source>
        <dbReference type="EMBL" id="CAH2275617.1"/>
    </source>
</evidence>
<evidence type="ECO:0000256" key="13">
    <source>
        <dbReference type="RuleBase" id="RU367122"/>
    </source>
</evidence>
<feature type="compositionally biased region" description="Low complexity" evidence="15">
    <location>
        <begin position="604"/>
        <end position="617"/>
    </location>
</feature>
<dbReference type="GO" id="GO:0034067">
    <property type="term" value="P:protein localization to Golgi apparatus"/>
    <property type="evidence" value="ECO:0007669"/>
    <property type="project" value="TreeGrafter"/>
</dbReference>